<gene>
    <name evidence="1" type="ORF">KI387_002585</name>
</gene>
<organism evidence="1 2">
    <name type="scientific">Taxus chinensis</name>
    <name type="common">Chinese yew</name>
    <name type="synonym">Taxus wallichiana var. chinensis</name>
    <dbReference type="NCBI Taxonomy" id="29808"/>
    <lineage>
        <taxon>Eukaryota</taxon>
        <taxon>Viridiplantae</taxon>
        <taxon>Streptophyta</taxon>
        <taxon>Embryophyta</taxon>
        <taxon>Tracheophyta</taxon>
        <taxon>Spermatophyta</taxon>
        <taxon>Pinopsida</taxon>
        <taxon>Pinidae</taxon>
        <taxon>Conifers II</taxon>
        <taxon>Cupressales</taxon>
        <taxon>Taxaceae</taxon>
        <taxon>Taxus</taxon>
    </lineage>
</organism>
<accession>A0AA38GWK9</accession>
<feature type="non-terminal residue" evidence="1">
    <location>
        <position position="1"/>
    </location>
</feature>
<name>A0AA38GWK9_TAXCH</name>
<evidence type="ECO:0000313" key="1">
    <source>
        <dbReference type="EMBL" id="KAH9330477.1"/>
    </source>
</evidence>
<sequence>GDRFIPDRGSLDLDVARVILNDEEKESSSCPDSPCLSKEAYRKHLSATMFPKSRILSFQSKPPPATETIYNTTLCSSDPLRPLPMSSRSHRYIPQ</sequence>
<proteinExistence type="predicted"/>
<evidence type="ECO:0000313" key="2">
    <source>
        <dbReference type="Proteomes" id="UP000824469"/>
    </source>
</evidence>
<dbReference type="AlphaFoldDB" id="A0AA38GWK9"/>
<feature type="non-terminal residue" evidence="1">
    <location>
        <position position="95"/>
    </location>
</feature>
<dbReference type="EMBL" id="JAHRHJ020000001">
    <property type="protein sequence ID" value="KAH9330477.1"/>
    <property type="molecule type" value="Genomic_DNA"/>
</dbReference>
<dbReference type="OMA" id="QEKRYIP"/>
<comment type="caution">
    <text evidence="1">The sequence shown here is derived from an EMBL/GenBank/DDBJ whole genome shotgun (WGS) entry which is preliminary data.</text>
</comment>
<keyword evidence="2" id="KW-1185">Reference proteome</keyword>
<protein>
    <submittedName>
        <fullName evidence="1">Uncharacterized protein</fullName>
    </submittedName>
</protein>
<reference evidence="1 2" key="1">
    <citation type="journal article" date="2021" name="Nat. Plants">
        <title>The Taxus genome provides insights into paclitaxel biosynthesis.</title>
        <authorList>
            <person name="Xiong X."/>
            <person name="Gou J."/>
            <person name="Liao Q."/>
            <person name="Li Y."/>
            <person name="Zhou Q."/>
            <person name="Bi G."/>
            <person name="Li C."/>
            <person name="Du R."/>
            <person name="Wang X."/>
            <person name="Sun T."/>
            <person name="Guo L."/>
            <person name="Liang H."/>
            <person name="Lu P."/>
            <person name="Wu Y."/>
            <person name="Zhang Z."/>
            <person name="Ro D.K."/>
            <person name="Shang Y."/>
            <person name="Huang S."/>
            <person name="Yan J."/>
        </authorList>
    </citation>
    <scope>NUCLEOTIDE SEQUENCE [LARGE SCALE GENOMIC DNA]</scope>
    <source>
        <strain evidence="1">Ta-2019</strain>
    </source>
</reference>
<dbReference type="Proteomes" id="UP000824469">
    <property type="component" value="Unassembled WGS sequence"/>
</dbReference>